<comment type="caution">
    <text evidence="2">The sequence shown here is derived from an EMBL/GenBank/DDBJ whole genome shotgun (WGS) entry which is preliminary data.</text>
</comment>
<sequence>MDPRRHEHEACAAGLRGRRPGCDTDLPRSTPSTPINSTNMDDPVKAHSTSINVDGSGSTSTTTRSPSDDSQGLRPRTGSGRAAPEAARLRLRRPGLGRRTPSTMASSGTGGAREFSPWVLSRPDGVAPGTNGSDEPRNLTVRAACPGSSQGSRGLTGKPACSCDQTRQPHDSCGRTRNPTTRAARPRNPTTRAARPRNPTTRAASLGVLAVWVPRVGTERTAGSPRPEGPQGRPPRRANTRYPHGQHARPGGETAKP</sequence>
<accession>A0ABS5ANR9</accession>
<keyword evidence="3" id="KW-1185">Reference proteome</keyword>
<evidence type="ECO:0000313" key="2">
    <source>
        <dbReference type="EMBL" id="MBP2478229.1"/>
    </source>
</evidence>
<dbReference type="Proteomes" id="UP001519363">
    <property type="component" value="Unassembled WGS sequence"/>
</dbReference>
<evidence type="ECO:0000256" key="1">
    <source>
        <dbReference type="SAM" id="MobiDB-lite"/>
    </source>
</evidence>
<gene>
    <name evidence="2" type="ORF">JOF53_007101</name>
</gene>
<organism evidence="2 3">
    <name type="scientific">Crossiella equi</name>
    <dbReference type="NCBI Taxonomy" id="130796"/>
    <lineage>
        <taxon>Bacteria</taxon>
        <taxon>Bacillati</taxon>
        <taxon>Actinomycetota</taxon>
        <taxon>Actinomycetes</taxon>
        <taxon>Pseudonocardiales</taxon>
        <taxon>Pseudonocardiaceae</taxon>
        <taxon>Crossiella</taxon>
    </lineage>
</organism>
<evidence type="ECO:0000313" key="3">
    <source>
        <dbReference type="Proteomes" id="UP001519363"/>
    </source>
</evidence>
<proteinExistence type="predicted"/>
<feature type="compositionally biased region" description="Basic and acidic residues" evidence="1">
    <location>
        <begin position="1"/>
        <end position="10"/>
    </location>
</feature>
<dbReference type="EMBL" id="JAGIOO010000001">
    <property type="protein sequence ID" value="MBP2478229.1"/>
    <property type="molecule type" value="Genomic_DNA"/>
</dbReference>
<feature type="compositionally biased region" description="Low complexity" evidence="1">
    <location>
        <begin position="54"/>
        <end position="70"/>
    </location>
</feature>
<name>A0ABS5ANR9_9PSEU</name>
<protein>
    <submittedName>
        <fullName evidence="2">Uncharacterized protein</fullName>
    </submittedName>
</protein>
<reference evidence="2 3" key="1">
    <citation type="submission" date="2021-03" db="EMBL/GenBank/DDBJ databases">
        <title>Sequencing the genomes of 1000 actinobacteria strains.</title>
        <authorList>
            <person name="Klenk H.-P."/>
        </authorList>
    </citation>
    <scope>NUCLEOTIDE SEQUENCE [LARGE SCALE GENOMIC DNA]</scope>
    <source>
        <strain evidence="2 3">DSM 44580</strain>
    </source>
</reference>
<feature type="compositionally biased region" description="Polar residues" evidence="1">
    <location>
        <begin position="27"/>
        <end position="40"/>
    </location>
</feature>
<feature type="compositionally biased region" description="Low complexity" evidence="1">
    <location>
        <begin position="175"/>
        <end position="204"/>
    </location>
</feature>
<feature type="region of interest" description="Disordered" evidence="1">
    <location>
        <begin position="1"/>
        <end position="257"/>
    </location>
</feature>
<feature type="compositionally biased region" description="Basic residues" evidence="1">
    <location>
        <begin position="234"/>
        <end position="247"/>
    </location>
</feature>